<dbReference type="Proteomes" id="UP000002748">
    <property type="component" value="Unassembled WGS sequence"/>
</dbReference>
<dbReference type="HOGENOM" id="CLU_249692_0_0_1"/>
<dbReference type="KEGG" id="tasa:A1Q1_04612"/>
<sequence>MPPPLFLHKPGLDEPVRPTSLPPPPRSPSYRFFPAAGAPPVPAIPAAHGLPTPDATPASSVASSSSMSLARGERKQPSSSWLDQKPTSSKPKPSPVLTPPSISERKFTPFSPPPPSASASSTSSSSDRKSTRPVHDELNEIAYHAELDPPELRASRAASGDPDGLCGERGDLDIHCRALGAWLCRTAAPSDDRPLGMADLAQDPQPSHQSAECAERDPSTDAEPNLAPIRTKALALYIESQHASENPAKPAAQILVVHLPSFVGGRDRDKSGPRPAREQGARCTADRPRAEPDNTEEAPVKRPQPADITSSLREQGAEIRPFIASSPIHKRQQHSVRLLTTLYTFLPESQHFTQATAEKDRDLLFRIRADIQRLLEQSEDDVTPKHSPQPSLSLRPRRSGGLTAGLPRSPTCSSLPASPTTQTRFPRSTSFVSTSTASAPSPSFPITPRTPHHTRSAQNLNSPSSIVIYPTRKPPPPLVDDDLIRLIGQLWDIPAAQHQQNTRDIDSRPLEKLYLDHLKLELSLNVSSMSLAADKKKRHHRLSKRVTDLVSNFPEIIGPGSSSPNHSLKGDYFTPKKKNGAFSRLLKRASTHSTNSSLHGPITLDSPGVPSSVATPIAEEPGSARSSVAGLPPAPTVNALVTQCEEMWEPETVEDKEAQVNEAFKTWTESIGSRGEVAAGEALANSVADLCDMLEDEDQPPILEVLFSRLFDLTAKAMASIFPSTGVPPPSPPPSILPLLHVQADLFIDSPEAKEAFKRISADVYAAAVNEFNAVSTELIAHNYLLGTGGETADPVIEGFERLAEWFEQEISNVTHSWRPSRCLPECSPAPIIISAQLPLYLGELKRLELPPGVEGSSDVFISLYEVTYRLLKTYEELTGAETAFDLELFFEPHIQKWLRETEKSQNKDWIFRLVQGETWTLVNGQYTQGYLDFMGLVSNSLKVITASSLSPSKRALFLMDLSKTLAASLVLYAQVLAEKFEWQVAPPISEDGASIRSSAQLGGKDKWLQKGKLARDKLLDQKRRIVTPYVVEETVCAKLLNVIAVQNEVPRLSAQMDADACAAALTNLQIEDGDDDRGRTYTITIQAASGLFKRNGKPADAFISIYDRSTGERVLKTETMFGDANPRFNESIRVTLRPGENRLLEVQAHDRALVGQHNILGSKTLVINEHAEDTVLSLAPSGNVKVRVQKPFTEVNDIASNLSHAERVLGRIENDMRTALADRILEYPRWLLTPEYLANVVKASHLKRELSLDPVFKQLDANLGLLMEVKLTPVIIAVWDGLLSVFAELLLPPLGEPMQGGIGLHGLVGSRDAGPGVLSESKTKQVFKWVADTKAFFNPEGQGIPLDALESPRYQTLMNIPRWNKVATRELMDAVSADVRTFWQAPSQPAVSAPSTPATPTSATNTPPPLPSRPGSRPTLPPRPGSTTSTPPLPAPLHPPPHPAPSRTVRRLPTPPGRRMRNQPLSRPKPQPASKLVSR</sequence>
<feature type="region of interest" description="Disordered" evidence="1">
    <location>
        <begin position="1"/>
        <end position="170"/>
    </location>
</feature>
<dbReference type="InterPro" id="IPR014772">
    <property type="entry name" value="Munc13_dom-2"/>
</dbReference>
<feature type="region of interest" description="Disordered" evidence="1">
    <location>
        <begin position="376"/>
        <end position="467"/>
    </location>
</feature>
<dbReference type="EMBL" id="ALBS01000027">
    <property type="protein sequence ID" value="EJT52401.1"/>
    <property type="molecule type" value="Genomic_DNA"/>
</dbReference>
<comment type="caution">
    <text evidence="4">The sequence shown here is derived from an EMBL/GenBank/DDBJ whole genome shotgun (WGS) entry which is preliminary data.</text>
</comment>
<proteinExistence type="predicted"/>
<dbReference type="GeneID" id="25988125"/>
<organism evidence="4 5">
    <name type="scientific">Trichosporon asahii var. asahii (strain ATCC 90039 / CBS 2479 / JCM 2466 / KCTC 7840 / NBRC 103889/ NCYC 2677 / UAMH 7654)</name>
    <name type="common">Yeast</name>
    <dbReference type="NCBI Taxonomy" id="1186058"/>
    <lineage>
        <taxon>Eukaryota</taxon>
        <taxon>Fungi</taxon>
        <taxon>Dikarya</taxon>
        <taxon>Basidiomycota</taxon>
        <taxon>Agaricomycotina</taxon>
        <taxon>Tremellomycetes</taxon>
        <taxon>Trichosporonales</taxon>
        <taxon>Trichosporonaceae</taxon>
        <taxon>Trichosporon</taxon>
    </lineage>
</organism>
<feature type="compositionally biased region" description="Low complexity" evidence="1">
    <location>
        <begin position="58"/>
        <end position="70"/>
    </location>
</feature>
<dbReference type="OrthoDB" id="2015333at2759"/>
<accession>J5TRR0</accession>
<dbReference type="Pfam" id="PF00168">
    <property type="entry name" value="C2"/>
    <property type="match status" value="1"/>
</dbReference>
<feature type="compositionally biased region" description="Polar residues" evidence="1">
    <location>
        <begin position="410"/>
        <end position="427"/>
    </location>
</feature>
<evidence type="ECO:0000259" key="2">
    <source>
        <dbReference type="PROSITE" id="PS50004"/>
    </source>
</evidence>
<dbReference type="Gene3D" id="2.60.40.150">
    <property type="entry name" value="C2 domain"/>
    <property type="match status" value="1"/>
</dbReference>
<dbReference type="PANTHER" id="PTHR47263:SF1">
    <property type="entry name" value="C2 DOMAIN PROTEIN (AFU_ORTHOLOGUE AFUA_7G02350)"/>
    <property type="match status" value="1"/>
</dbReference>
<name>J5TRR0_TRIAS</name>
<dbReference type="SUPFAM" id="SSF49562">
    <property type="entry name" value="C2 domain (Calcium/lipid-binding domain, CaLB)"/>
    <property type="match status" value="1"/>
</dbReference>
<protein>
    <submittedName>
        <fullName evidence="4">Uncharacterized protein</fullName>
    </submittedName>
</protein>
<feature type="compositionally biased region" description="Low complexity" evidence="1">
    <location>
        <begin position="1387"/>
        <end position="1406"/>
    </location>
</feature>
<feature type="domain" description="C2" evidence="2">
    <location>
        <begin position="1063"/>
        <end position="1181"/>
    </location>
</feature>
<reference evidence="4 5" key="1">
    <citation type="journal article" date="2012" name="Eukaryot. Cell">
        <title>Draft genome sequence of CBS 2479, the standard type strain of Trichosporon asahii.</title>
        <authorList>
            <person name="Yang R.Y."/>
            <person name="Li H.T."/>
            <person name="Zhu H."/>
            <person name="Zhou G.P."/>
            <person name="Wang M."/>
            <person name="Wang L."/>
        </authorList>
    </citation>
    <scope>NUCLEOTIDE SEQUENCE [LARGE SCALE GENOMIC DNA]</scope>
    <source>
        <strain evidence="5">ATCC 90039 / CBS 2479 / JCM 2466 / KCTC 7840 / NCYC 2677 / UAMH 7654</strain>
    </source>
</reference>
<dbReference type="InterPro" id="IPR035892">
    <property type="entry name" value="C2_domain_sf"/>
</dbReference>
<evidence type="ECO:0000259" key="3">
    <source>
        <dbReference type="PROSITE" id="PS51259"/>
    </source>
</evidence>
<feature type="region of interest" description="Disordered" evidence="1">
    <location>
        <begin position="194"/>
        <end position="224"/>
    </location>
</feature>
<gene>
    <name evidence="4" type="ORF">A1Q1_04612</name>
</gene>
<evidence type="ECO:0000313" key="4">
    <source>
        <dbReference type="EMBL" id="EJT52401.1"/>
    </source>
</evidence>
<dbReference type="Gene3D" id="1.10.357.50">
    <property type="match status" value="1"/>
</dbReference>
<feature type="compositionally biased region" description="Basic and acidic residues" evidence="1">
    <location>
        <begin position="265"/>
        <end position="292"/>
    </location>
</feature>
<dbReference type="PANTHER" id="PTHR47263">
    <property type="entry name" value="ADENYLATE CYCLASE ACTIVATION PROTEIN GIT1"/>
    <property type="match status" value="1"/>
</dbReference>
<feature type="compositionally biased region" description="Polar residues" evidence="1">
    <location>
        <begin position="456"/>
        <end position="465"/>
    </location>
</feature>
<dbReference type="VEuPathDB" id="FungiDB:A1Q1_04612"/>
<feature type="compositionally biased region" description="Pro residues" evidence="1">
    <location>
        <begin position="1432"/>
        <end position="1445"/>
    </location>
</feature>
<dbReference type="PROSITE" id="PS51259">
    <property type="entry name" value="MHD2"/>
    <property type="match status" value="1"/>
</dbReference>
<dbReference type="InterPro" id="IPR052811">
    <property type="entry name" value="Glucose_resp_signaling"/>
</dbReference>
<dbReference type="PROSITE" id="PS50004">
    <property type="entry name" value="C2"/>
    <property type="match status" value="1"/>
</dbReference>
<feature type="domain" description="MHD2" evidence="3">
    <location>
        <begin position="1250"/>
        <end position="1376"/>
    </location>
</feature>
<evidence type="ECO:0000313" key="5">
    <source>
        <dbReference type="Proteomes" id="UP000002748"/>
    </source>
</evidence>
<feature type="compositionally biased region" description="Low complexity" evidence="1">
    <location>
        <begin position="428"/>
        <end position="447"/>
    </location>
</feature>
<feature type="compositionally biased region" description="Basic and acidic residues" evidence="1">
    <location>
        <begin position="126"/>
        <end position="154"/>
    </location>
</feature>
<dbReference type="SMART" id="SM00239">
    <property type="entry name" value="C2"/>
    <property type="match status" value="1"/>
</dbReference>
<evidence type="ECO:0000256" key="1">
    <source>
        <dbReference type="SAM" id="MobiDB-lite"/>
    </source>
</evidence>
<feature type="region of interest" description="Disordered" evidence="1">
    <location>
        <begin position="592"/>
        <end position="631"/>
    </location>
</feature>
<dbReference type="InterPro" id="IPR000008">
    <property type="entry name" value="C2_dom"/>
</dbReference>
<feature type="region of interest" description="Disordered" evidence="1">
    <location>
        <begin position="263"/>
        <end position="307"/>
    </location>
</feature>
<dbReference type="RefSeq" id="XP_014183520.1">
    <property type="nucleotide sequence ID" value="XM_014328045.1"/>
</dbReference>
<feature type="region of interest" description="Disordered" evidence="1">
    <location>
        <begin position="1387"/>
        <end position="1480"/>
    </location>
</feature>